<keyword evidence="3" id="KW-1185">Reference proteome</keyword>
<organism evidence="2 3">
    <name type="scientific">Falsibacillus albus</name>
    <dbReference type="NCBI Taxonomy" id="2478915"/>
    <lineage>
        <taxon>Bacteria</taxon>
        <taxon>Bacillati</taxon>
        <taxon>Bacillota</taxon>
        <taxon>Bacilli</taxon>
        <taxon>Bacillales</taxon>
        <taxon>Bacillaceae</taxon>
        <taxon>Falsibacillus</taxon>
    </lineage>
</organism>
<dbReference type="Pfam" id="PF04134">
    <property type="entry name" value="DCC1-like"/>
    <property type="match status" value="1"/>
</dbReference>
<dbReference type="EMBL" id="RCVZ01000003">
    <property type="protein sequence ID" value="RLQ96759.1"/>
    <property type="molecule type" value="Genomic_DNA"/>
</dbReference>
<dbReference type="RefSeq" id="WP_121679780.1">
    <property type="nucleotide sequence ID" value="NZ_RCVZ01000003.1"/>
</dbReference>
<name>A0A3L7K3B0_9BACI</name>
<evidence type="ECO:0000313" key="3">
    <source>
        <dbReference type="Proteomes" id="UP000276770"/>
    </source>
</evidence>
<dbReference type="InterPro" id="IPR007263">
    <property type="entry name" value="DCC1-like"/>
</dbReference>
<keyword evidence="1" id="KW-1133">Transmembrane helix</keyword>
<accession>A0A3L7K3B0</accession>
<keyword evidence="1" id="KW-0472">Membrane</keyword>
<dbReference type="PANTHER" id="PTHR34290:SF2">
    <property type="entry name" value="OS04G0668800 PROTEIN"/>
    <property type="match status" value="1"/>
</dbReference>
<dbReference type="OrthoDB" id="9785438at2"/>
<sequence>MKRHKVFFDAQCPLCSNAKKILMKLDWGNRIEWIPVQSIENTSYAYLKDQGRDLYDEIHMVTADGHVLAGFQTVRRILKALPLTFPISLLLYLPFMNTLFSPLYMWVSKNRYDWFGRYDRPLEEY</sequence>
<reference evidence="2 3" key="1">
    <citation type="submission" date="2018-10" db="EMBL/GenBank/DDBJ databases">
        <title>Falsibacillus sp. genome draft.</title>
        <authorList>
            <person name="Shi S."/>
        </authorList>
    </citation>
    <scope>NUCLEOTIDE SEQUENCE [LARGE SCALE GENOMIC DNA]</scope>
    <source>
        <strain evidence="2 3">GY 10110</strain>
    </source>
</reference>
<evidence type="ECO:0000313" key="2">
    <source>
        <dbReference type="EMBL" id="RLQ96759.1"/>
    </source>
</evidence>
<dbReference type="GO" id="GO:0015035">
    <property type="term" value="F:protein-disulfide reductase activity"/>
    <property type="evidence" value="ECO:0007669"/>
    <property type="project" value="InterPro"/>
</dbReference>
<dbReference type="PANTHER" id="PTHR34290">
    <property type="entry name" value="SI:CH73-390P7.2"/>
    <property type="match status" value="1"/>
</dbReference>
<dbReference type="InterPro" id="IPR044691">
    <property type="entry name" value="DCC1_Trx"/>
</dbReference>
<evidence type="ECO:0000256" key="1">
    <source>
        <dbReference type="SAM" id="Phobius"/>
    </source>
</evidence>
<protein>
    <submittedName>
        <fullName evidence="2">DUF393 domain-containing protein</fullName>
    </submittedName>
</protein>
<proteinExistence type="predicted"/>
<dbReference type="Proteomes" id="UP000276770">
    <property type="component" value="Unassembled WGS sequence"/>
</dbReference>
<feature type="transmembrane region" description="Helical" evidence="1">
    <location>
        <begin position="83"/>
        <end position="107"/>
    </location>
</feature>
<gene>
    <name evidence="2" type="ORF">D9X91_06565</name>
</gene>
<comment type="caution">
    <text evidence="2">The sequence shown here is derived from an EMBL/GenBank/DDBJ whole genome shotgun (WGS) entry which is preliminary data.</text>
</comment>
<dbReference type="AlphaFoldDB" id="A0A3L7K3B0"/>
<keyword evidence="1" id="KW-0812">Transmembrane</keyword>